<dbReference type="InterPro" id="IPR010998">
    <property type="entry name" value="Integrase_recombinase_N"/>
</dbReference>
<dbReference type="EMBL" id="VMNW02000038">
    <property type="protein sequence ID" value="KAA9157931.1"/>
    <property type="molecule type" value="Genomic_DNA"/>
</dbReference>
<dbReference type="SUPFAM" id="SSF56349">
    <property type="entry name" value="DNA breaking-rejoining enzymes"/>
    <property type="match status" value="1"/>
</dbReference>
<protein>
    <submittedName>
        <fullName evidence="8">Tyrosine-type recombinase/integrase</fullName>
    </submittedName>
</protein>
<dbReference type="PANTHER" id="PTHR30349">
    <property type="entry name" value="PHAGE INTEGRASE-RELATED"/>
    <property type="match status" value="1"/>
</dbReference>
<keyword evidence="4" id="KW-0233">DNA recombination</keyword>
<dbReference type="Pfam" id="PF00589">
    <property type="entry name" value="Phage_integrase"/>
    <property type="match status" value="1"/>
</dbReference>
<evidence type="ECO:0000259" key="6">
    <source>
        <dbReference type="PROSITE" id="PS51898"/>
    </source>
</evidence>
<dbReference type="InterPro" id="IPR050090">
    <property type="entry name" value="Tyrosine_recombinase_XerCD"/>
</dbReference>
<keyword evidence="9" id="KW-1185">Reference proteome</keyword>
<dbReference type="PROSITE" id="PS51900">
    <property type="entry name" value="CB"/>
    <property type="match status" value="1"/>
</dbReference>
<dbReference type="OrthoDB" id="3183879at2"/>
<proteinExistence type="inferred from homology"/>
<name>A0A5N0V2Z5_9PSEU</name>
<dbReference type="Gene3D" id="1.10.443.10">
    <property type="entry name" value="Intergrase catalytic core"/>
    <property type="match status" value="1"/>
</dbReference>
<organism evidence="8 9">
    <name type="scientific">Amycolatopsis acidicola</name>
    <dbReference type="NCBI Taxonomy" id="2596893"/>
    <lineage>
        <taxon>Bacteria</taxon>
        <taxon>Bacillati</taxon>
        <taxon>Actinomycetota</taxon>
        <taxon>Actinomycetes</taxon>
        <taxon>Pseudonocardiales</taxon>
        <taxon>Pseudonocardiaceae</taxon>
        <taxon>Amycolatopsis</taxon>
    </lineage>
</organism>
<dbReference type="GO" id="GO:0003677">
    <property type="term" value="F:DNA binding"/>
    <property type="evidence" value="ECO:0007669"/>
    <property type="project" value="UniProtKB-UniRule"/>
</dbReference>
<evidence type="ECO:0000313" key="8">
    <source>
        <dbReference type="EMBL" id="KAA9157931.1"/>
    </source>
</evidence>
<evidence type="ECO:0000256" key="1">
    <source>
        <dbReference type="ARBA" id="ARBA00008857"/>
    </source>
</evidence>
<accession>A0A5N0V2Z5</accession>
<dbReference type="AlphaFoldDB" id="A0A5N0V2Z5"/>
<keyword evidence="2" id="KW-0229">DNA integration</keyword>
<evidence type="ECO:0000256" key="4">
    <source>
        <dbReference type="ARBA" id="ARBA00023172"/>
    </source>
</evidence>
<dbReference type="PANTHER" id="PTHR30349:SF41">
    <property type="entry name" value="INTEGRASE_RECOMBINASE PROTEIN MJ0367-RELATED"/>
    <property type="match status" value="1"/>
</dbReference>
<dbReference type="GO" id="GO:0015074">
    <property type="term" value="P:DNA integration"/>
    <property type="evidence" value="ECO:0007669"/>
    <property type="project" value="UniProtKB-KW"/>
</dbReference>
<dbReference type="Gene3D" id="1.10.150.130">
    <property type="match status" value="1"/>
</dbReference>
<dbReference type="InterPro" id="IPR002104">
    <property type="entry name" value="Integrase_catalytic"/>
</dbReference>
<evidence type="ECO:0000313" key="9">
    <source>
        <dbReference type="Proteomes" id="UP000319769"/>
    </source>
</evidence>
<dbReference type="InterPro" id="IPR013762">
    <property type="entry name" value="Integrase-like_cat_sf"/>
</dbReference>
<feature type="domain" description="Tyr recombinase" evidence="6">
    <location>
        <begin position="140"/>
        <end position="322"/>
    </location>
</feature>
<dbReference type="InterPro" id="IPR004107">
    <property type="entry name" value="Integrase_SAM-like_N"/>
</dbReference>
<dbReference type="Pfam" id="PF13495">
    <property type="entry name" value="Phage_int_SAM_4"/>
    <property type="match status" value="1"/>
</dbReference>
<dbReference type="Proteomes" id="UP000319769">
    <property type="component" value="Unassembled WGS sequence"/>
</dbReference>
<evidence type="ECO:0000256" key="2">
    <source>
        <dbReference type="ARBA" id="ARBA00022908"/>
    </source>
</evidence>
<evidence type="ECO:0000256" key="5">
    <source>
        <dbReference type="PROSITE-ProRule" id="PRU01248"/>
    </source>
</evidence>
<sequence length="330" mass="37787">MGRELTKQGLPRPRQEIWRSYVEEWDRALRAANHPETTRYNYELAVTQLGGFLGGDELRRVIEENGHRVREDDSDAAEDPTDVQRRHVEWFITWMLQTRSASTAVNKYKALQQFFRYLVDEGEMRAHPMDRMHQPSVTEKLVSVLDDQQVGALLDACSGKDFLARRDTALIRLLFDTGGRLAEVSRALTSELDMQRDLLIVHGKGDKYRAIPFGAKTGQALTRYLRVRGRHQAADLPHLFLAQRGRRTLTPNAIKIMLRRRGREAGIPGVHAHQFRHTLAHEWQLQGGNESDLMAIMGWASPEMLRRYGKSAAAQRAQHSHRTLALGDRI</sequence>
<dbReference type="PROSITE" id="PS51898">
    <property type="entry name" value="TYR_RECOMBINASE"/>
    <property type="match status" value="1"/>
</dbReference>
<gene>
    <name evidence="8" type="ORF">FPZ12_023880</name>
</gene>
<feature type="domain" description="Core-binding (CB)" evidence="7">
    <location>
        <begin position="16"/>
        <end position="119"/>
    </location>
</feature>
<comment type="caution">
    <text evidence="8">The sequence shown here is derived from an EMBL/GenBank/DDBJ whole genome shotgun (WGS) entry which is preliminary data.</text>
</comment>
<evidence type="ECO:0000259" key="7">
    <source>
        <dbReference type="PROSITE" id="PS51900"/>
    </source>
</evidence>
<comment type="similarity">
    <text evidence="1">Belongs to the 'phage' integrase family.</text>
</comment>
<keyword evidence="3 5" id="KW-0238">DNA-binding</keyword>
<dbReference type="InterPro" id="IPR011010">
    <property type="entry name" value="DNA_brk_join_enz"/>
</dbReference>
<evidence type="ECO:0000256" key="3">
    <source>
        <dbReference type="ARBA" id="ARBA00023125"/>
    </source>
</evidence>
<dbReference type="RefSeq" id="WP_144751679.1">
    <property type="nucleotide sequence ID" value="NZ_VMNW02000038.1"/>
</dbReference>
<dbReference type="InterPro" id="IPR044068">
    <property type="entry name" value="CB"/>
</dbReference>
<reference evidence="8" key="1">
    <citation type="submission" date="2019-09" db="EMBL/GenBank/DDBJ databases">
        <authorList>
            <person name="Teo W.F.A."/>
            <person name="Duangmal K."/>
        </authorList>
    </citation>
    <scope>NUCLEOTIDE SEQUENCE [LARGE SCALE GENOMIC DNA]</scope>
    <source>
        <strain evidence="8">K81G1</strain>
    </source>
</reference>
<dbReference type="GO" id="GO:0006310">
    <property type="term" value="P:DNA recombination"/>
    <property type="evidence" value="ECO:0007669"/>
    <property type="project" value="UniProtKB-KW"/>
</dbReference>